<dbReference type="RefSeq" id="WP_017742372.1">
    <property type="nucleotide sequence ID" value="NZ_KQ976354.1"/>
</dbReference>
<accession>A0A139WU05</accession>
<dbReference type="InterPro" id="IPR013321">
    <property type="entry name" value="Arc_rbn_hlx_hlx"/>
</dbReference>
<reference evidence="1 2" key="1">
    <citation type="journal article" date="2013" name="Genome Biol. Evol.">
        <title>Genomes of Stigonematalean cyanobacteria (subsection V) and the evolution of oxygenic photosynthesis from prokaryotes to plastids.</title>
        <authorList>
            <person name="Dagan T."/>
            <person name="Roettger M."/>
            <person name="Stucken K."/>
            <person name="Landan G."/>
            <person name="Koch R."/>
            <person name="Major P."/>
            <person name="Gould S.B."/>
            <person name="Goremykin V.V."/>
            <person name="Rippka R."/>
            <person name="Tandeau de Marsac N."/>
            <person name="Gugger M."/>
            <person name="Lockhart P.J."/>
            <person name="Allen J.F."/>
            <person name="Brune I."/>
            <person name="Maus I."/>
            <person name="Puhler A."/>
            <person name="Martin W.F."/>
        </authorList>
    </citation>
    <scope>NUCLEOTIDE SEQUENCE [LARGE SCALE GENOMIC DNA]</scope>
    <source>
        <strain evidence="1 2">PCC 7110</strain>
    </source>
</reference>
<sequence>MTDKRRSVDYKQVSGYVLLDIAREFKSVCAREGISQSDAIEEMLCEWLAKRTASNFSTPEQTYFPRTIAELVRVNMTKLRHLGIKNLQALAKGEVLPTPGDFAIITSTLGIPEQERKMIWQQTFKCLHDNSGGVIDEYECSESHQSTRLEL</sequence>
<dbReference type="Gene3D" id="1.10.1220.10">
    <property type="entry name" value="Met repressor-like"/>
    <property type="match status" value="1"/>
</dbReference>
<dbReference type="GO" id="GO:0006355">
    <property type="term" value="P:regulation of DNA-templated transcription"/>
    <property type="evidence" value="ECO:0007669"/>
    <property type="project" value="InterPro"/>
</dbReference>
<comment type="caution">
    <text evidence="1">The sequence shown here is derived from an EMBL/GenBank/DDBJ whole genome shotgun (WGS) entry which is preliminary data.</text>
</comment>
<evidence type="ECO:0000313" key="1">
    <source>
        <dbReference type="EMBL" id="KYC35893.1"/>
    </source>
</evidence>
<keyword evidence="2" id="KW-1185">Reference proteome</keyword>
<evidence type="ECO:0008006" key="3">
    <source>
        <dbReference type="Google" id="ProtNLM"/>
    </source>
</evidence>
<proteinExistence type="predicted"/>
<gene>
    <name evidence="1" type="ORF">WA1_48645</name>
</gene>
<dbReference type="AlphaFoldDB" id="A0A139WU05"/>
<organism evidence="1 2">
    <name type="scientific">Scytonema hofmannii PCC 7110</name>
    <dbReference type="NCBI Taxonomy" id="128403"/>
    <lineage>
        <taxon>Bacteria</taxon>
        <taxon>Bacillati</taxon>
        <taxon>Cyanobacteriota</taxon>
        <taxon>Cyanophyceae</taxon>
        <taxon>Nostocales</taxon>
        <taxon>Scytonemataceae</taxon>
        <taxon>Scytonema</taxon>
    </lineage>
</organism>
<protein>
    <recommendedName>
        <fullName evidence="3">Ribbon-helix-helix protein CopG domain-containing protein</fullName>
    </recommendedName>
</protein>
<evidence type="ECO:0000313" key="2">
    <source>
        <dbReference type="Proteomes" id="UP000076925"/>
    </source>
</evidence>
<dbReference type="Proteomes" id="UP000076925">
    <property type="component" value="Unassembled WGS sequence"/>
</dbReference>
<name>A0A139WU05_9CYAN</name>
<dbReference type="OrthoDB" id="517997at2"/>
<dbReference type="EMBL" id="ANNX02000048">
    <property type="protein sequence ID" value="KYC35893.1"/>
    <property type="molecule type" value="Genomic_DNA"/>
</dbReference>